<evidence type="ECO:0000313" key="2">
    <source>
        <dbReference type="EMBL" id="TCJ29908.1"/>
    </source>
</evidence>
<evidence type="ECO:0000313" key="3">
    <source>
        <dbReference type="Proteomes" id="UP000295453"/>
    </source>
</evidence>
<organism evidence="2 3">
    <name type="scientific">Nocardioides jejuensis</name>
    <dbReference type="NCBI Taxonomy" id="2502782"/>
    <lineage>
        <taxon>Bacteria</taxon>
        <taxon>Bacillati</taxon>
        <taxon>Actinomycetota</taxon>
        <taxon>Actinomycetes</taxon>
        <taxon>Propionibacteriales</taxon>
        <taxon>Nocardioidaceae</taxon>
        <taxon>Nocardioides</taxon>
    </lineage>
</organism>
<protein>
    <recommendedName>
        <fullName evidence="1">AbiEi antitoxin N-terminal domain-containing protein</fullName>
    </recommendedName>
</protein>
<dbReference type="EMBL" id="SJZJ01000007">
    <property type="protein sequence ID" value="TCJ29908.1"/>
    <property type="molecule type" value="Genomic_DNA"/>
</dbReference>
<feature type="domain" description="AbiEi antitoxin N-terminal" evidence="1">
    <location>
        <begin position="5"/>
        <end position="50"/>
    </location>
</feature>
<sequence>MYADIRALMAQQHGLIARRQAVSRGLPPGDVDRLVRTGAWVAVRRGVYAEAALWSELDPRRGRPLLVARAVTLSAHKPHVWSHDTAGHAWGLAMLDPATSLTHVTRRDVRGDRTDSGVKHHGAAFDPGQVVQVDGARVLDLARTAVDIGREHGFAHGLVACDSALAAGATRAELVSALATMACWSGTVAARAAVEIADADADGPGESLTRGLLIRAGEPEVETQFGLRRDGRTVWCDLRVRRHIIEFDGRVKYRSISNGGVSGDPEVALWEEKKRQDFVQSFRLGVSRVTWAHVQPDTWRATGERLVREIAATDRLFGGDIADLSPFILPKSARRRAA</sequence>
<name>A0A4R1CIV4_9ACTN</name>
<reference evidence="2 3" key="1">
    <citation type="submission" date="2019-03" db="EMBL/GenBank/DDBJ databases">
        <authorList>
            <person name="Kim M.K.M."/>
        </authorList>
    </citation>
    <scope>NUCLEOTIDE SEQUENCE [LARGE SCALE GENOMIC DNA]</scope>
    <source>
        <strain evidence="2 3">18JY15-6</strain>
    </source>
</reference>
<gene>
    <name evidence="2" type="ORF">EPD65_06315</name>
</gene>
<keyword evidence="3" id="KW-1185">Reference proteome</keyword>
<comment type="caution">
    <text evidence="2">The sequence shown here is derived from an EMBL/GenBank/DDBJ whole genome shotgun (WGS) entry which is preliminary data.</text>
</comment>
<dbReference type="InterPro" id="IPR025159">
    <property type="entry name" value="AbiEi_N"/>
</dbReference>
<dbReference type="RefSeq" id="WP_131582311.1">
    <property type="nucleotide sequence ID" value="NZ_SJZJ01000007.1"/>
</dbReference>
<proteinExistence type="predicted"/>
<dbReference type="Proteomes" id="UP000295453">
    <property type="component" value="Unassembled WGS sequence"/>
</dbReference>
<accession>A0A4R1CIV4</accession>
<dbReference type="OrthoDB" id="5517693at2"/>
<dbReference type="Pfam" id="PF13338">
    <property type="entry name" value="AbiEi_4"/>
    <property type="match status" value="1"/>
</dbReference>
<evidence type="ECO:0000259" key="1">
    <source>
        <dbReference type="Pfam" id="PF13338"/>
    </source>
</evidence>
<dbReference type="AlphaFoldDB" id="A0A4R1CIV4"/>